<feature type="transmembrane region" description="Helical" evidence="9">
    <location>
        <begin position="266"/>
        <end position="287"/>
    </location>
</feature>
<dbReference type="RefSeq" id="WP_011709897.1">
    <property type="nucleotide sequence ID" value="NC_008571.1"/>
</dbReference>
<dbReference type="GO" id="GO:0005886">
    <property type="term" value="C:plasma membrane"/>
    <property type="evidence" value="ECO:0007669"/>
    <property type="project" value="UniProtKB-SubCell"/>
</dbReference>
<feature type="domain" description="ABC transporter" evidence="10">
    <location>
        <begin position="360"/>
        <end position="595"/>
    </location>
</feature>
<dbReference type="PROSITE" id="PS50893">
    <property type="entry name" value="ABC_TRANSPORTER_2"/>
    <property type="match status" value="1"/>
</dbReference>
<evidence type="ECO:0000259" key="11">
    <source>
        <dbReference type="PROSITE" id="PS50929"/>
    </source>
</evidence>
<dbReference type="PROSITE" id="PS00211">
    <property type="entry name" value="ABC_TRANSPORTER_1"/>
    <property type="match status" value="1"/>
</dbReference>
<keyword evidence="5" id="KW-0547">Nucleotide-binding</keyword>
<evidence type="ECO:0000313" key="12">
    <source>
        <dbReference type="EMBL" id="CAL66994.1"/>
    </source>
</evidence>
<evidence type="ECO:0000256" key="6">
    <source>
        <dbReference type="ARBA" id="ARBA00022840"/>
    </source>
</evidence>
<evidence type="ECO:0000313" key="13">
    <source>
        <dbReference type="Proteomes" id="UP000000755"/>
    </source>
</evidence>
<dbReference type="PANTHER" id="PTHR24221">
    <property type="entry name" value="ATP-BINDING CASSETTE SUB-FAMILY B"/>
    <property type="match status" value="1"/>
</dbReference>
<dbReference type="GO" id="GO:0005524">
    <property type="term" value="F:ATP binding"/>
    <property type="evidence" value="ECO:0007669"/>
    <property type="project" value="UniProtKB-KW"/>
</dbReference>
<dbReference type="KEGG" id="gfo:GFO_2029"/>
<accession>A0M2Z9</accession>
<keyword evidence="7 9" id="KW-1133">Transmembrane helix</keyword>
<keyword evidence="2" id="KW-0813">Transport</keyword>
<evidence type="ECO:0000256" key="2">
    <source>
        <dbReference type="ARBA" id="ARBA00022448"/>
    </source>
</evidence>
<feature type="transmembrane region" description="Helical" evidence="9">
    <location>
        <begin position="21"/>
        <end position="48"/>
    </location>
</feature>
<evidence type="ECO:0000256" key="8">
    <source>
        <dbReference type="ARBA" id="ARBA00023136"/>
    </source>
</evidence>
<feature type="transmembrane region" description="Helical" evidence="9">
    <location>
        <begin position="162"/>
        <end position="180"/>
    </location>
</feature>
<dbReference type="Pfam" id="PF00005">
    <property type="entry name" value="ABC_tran"/>
    <property type="match status" value="1"/>
</dbReference>
<dbReference type="Pfam" id="PF00664">
    <property type="entry name" value="ABC_membrane"/>
    <property type="match status" value="1"/>
</dbReference>
<dbReference type="GO" id="GO:0140359">
    <property type="term" value="F:ABC-type transporter activity"/>
    <property type="evidence" value="ECO:0007669"/>
    <property type="project" value="InterPro"/>
</dbReference>
<reference evidence="12 13" key="1">
    <citation type="journal article" date="2006" name="Environ. Microbiol.">
        <title>Whole genome analysis of the marine Bacteroidetes'Gramella forsetii' reveals adaptations to degradation of polymeric organic matter.</title>
        <authorList>
            <person name="Bauer M."/>
            <person name="Kube M."/>
            <person name="Teeling H."/>
            <person name="Richter M."/>
            <person name="Lombardot T."/>
            <person name="Allers E."/>
            <person name="Wuerdemann C.A."/>
            <person name="Quast C."/>
            <person name="Kuhl H."/>
            <person name="Knaust F."/>
            <person name="Woebken D."/>
            <person name="Bischof K."/>
            <person name="Mussmann M."/>
            <person name="Choudhuri J.V."/>
            <person name="Meyer F."/>
            <person name="Reinhardt R."/>
            <person name="Amann R.I."/>
            <person name="Gloeckner F.O."/>
        </authorList>
    </citation>
    <scope>NUCLEOTIDE SEQUENCE [LARGE SCALE GENOMIC DNA]</scope>
    <source>
        <strain evidence="12 13">KT0803</strain>
    </source>
</reference>
<gene>
    <name evidence="12" type="ordered locus">GFO_2029</name>
</gene>
<dbReference type="GO" id="GO:0034040">
    <property type="term" value="F:ATPase-coupled lipid transmembrane transporter activity"/>
    <property type="evidence" value="ECO:0007669"/>
    <property type="project" value="TreeGrafter"/>
</dbReference>
<dbReference type="PANTHER" id="PTHR24221:SF654">
    <property type="entry name" value="ATP-BINDING CASSETTE SUB-FAMILY B MEMBER 6"/>
    <property type="match status" value="1"/>
</dbReference>
<evidence type="ECO:0000256" key="5">
    <source>
        <dbReference type="ARBA" id="ARBA00022741"/>
    </source>
</evidence>
<dbReference type="eggNOG" id="COG1132">
    <property type="taxonomic scope" value="Bacteria"/>
</dbReference>
<feature type="transmembrane region" description="Helical" evidence="9">
    <location>
        <begin position="186"/>
        <end position="205"/>
    </location>
</feature>
<dbReference type="InterPro" id="IPR039421">
    <property type="entry name" value="Type_1_exporter"/>
</dbReference>
<dbReference type="AlphaFoldDB" id="A0M2Z9"/>
<dbReference type="PROSITE" id="PS50929">
    <property type="entry name" value="ABC_TM1F"/>
    <property type="match status" value="1"/>
</dbReference>
<evidence type="ECO:0000256" key="3">
    <source>
        <dbReference type="ARBA" id="ARBA00022475"/>
    </source>
</evidence>
<dbReference type="InterPro" id="IPR017871">
    <property type="entry name" value="ABC_transporter-like_CS"/>
</dbReference>
<dbReference type="Gene3D" id="1.20.1560.10">
    <property type="entry name" value="ABC transporter type 1, transmembrane domain"/>
    <property type="match status" value="1"/>
</dbReference>
<organism evidence="12 13">
    <name type="scientific">Christiangramia forsetii (strain DSM 17595 / CGMCC 1.15422 / KT0803)</name>
    <name type="common">Gramella forsetii</name>
    <dbReference type="NCBI Taxonomy" id="411154"/>
    <lineage>
        <taxon>Bacteria</taxon>
        <taxon>Pseudomonadati</taxon>
        <taxon>Bacteroidota</taxon>
        <taxon>Flavobacteriia</taxon>
        <taxon>Flavobacteriales</taxon>
        <taxon>Flavobacteriaceae</taxon>
        <taxon>Christiangramia</taxon>
    </lineage>
</organism>
<dbReference type="HOGENOM" id="CLU_000604_84_3_10"/>
<dbReference type="STRING" id="411154.GFO_2029"/>
<feature type="domain" description="ABC transmembrane type-1" evidence="11">
    <location>
        <begin position="68"/>
        <end position="326"/>
    </location>
</feature>
<dbReference type="InterPro" id="IPR011527">
    <property type="entry name" value="ABC1_TM_dom"/>
</dbReference>
<comment type="subcellular location">
    <subcellularLocation>
        <location evidence="1">Cell membrane</location>
        <topology evidence="1">Multi-pass membrane protein</topology>
    </subcellularLocation>
</comment>
<keyword evidence="6 12" id="KW-0067">ATP-binding</keyword>
<keyword evidence="3" id="KW-1003">Cell membrane</keyword>
<dbReference type="Gene3D" id="3.40.50.300">
    <property type="entry name" value="P-loop containing nucleotide triphosphate hydrolases"/>
    <property type="match status" value="1"/>
</dbReference>
<dbReference type="EMBL" id="CU207366">
    <property type="protein sequence ID" value="CAL66994.1"/>
    <property type="molecule type" value="Genomic_DNA"/>
</dbReference>
<evidence type="ECO:0000256" key="1">
    <source>
        <dbReference type="ARBA" id="ARBA00004651"/>
    </source>
</evidence>
<dbReference type="SMART" id="SM00382">
    <property type="entry name" value="AAA"/>
    <property type="match status" value="1"/>
</dbReference>
<dbReference type="InterPro" id="IPR003593">
    <property type="entry name" value="AAA+_ATPase"/>
</dbReference>
<dbReference type="SUPFAM" id="SSF52540">
    <property type="entry name" value="P-loop containing nucleoside triphosphate hydrolases"/>
    <property type="match status" value="1"/>
</dbReference>
<keyword evidence="8 9" id="KW-0472">Membrane</keyword>
<keyword evidence="4 9" id="KW-0812">Transmembrane</keyword>
<protein>
    <submittedName>
        <fullName evidence="12">ABC-type transporter ATP-binding protein</fullName>
    </submittedName>
</protein>
<evidence type="ECO:0000256" key="9">
    <source>
        <dbReference type="SAM" id="Phobius"/>
    </source>
</evidence>
<dbReference type="InterPro" id="IPR036640">
    <property type="entry name" value="ABC1_TM_sf"/>
</dbReference>
<dbReference type="GO" id="GO:0016887">
    <property type="term" value="F:ATP hydrolysis activity"/>
    <property type="evidence" value="ECO:0007669"/>
    <property type="project" value="InterPro"/>
</dbReference>
<dbReference type="InterPro" id="IPR003439">
    <property type="entry name" value="ABC_transporter-like_ATP-bd"/>
</dbReference>
<evidence type="ECO:0000259" key="10">
    <source>
        <dbReference type="PROSITE" id="PS50893"/>
    </source>
</evidence>
<name>A0M2Z9_CHRFK</name>
<evidence type="ECO:0000256" key="7">
    <source>
        <dbReference type="ARBA" id="ARBA00022989"/>
    </source>
</evidence>
<dbReference type="FunFam" id="3.40.50.300:FF:000299">
    <property type="entry name" value="ABC transporter ATP-binding protein/permease"/>
    <property type="match status" value="1"/>
</dbReference>
<dbReference type="SUPFAM" id="SSF90123">
    <property type="entry name" value="ABC transporter transmembrane region"/>
    <property type="match status" value="1"/>
</dbReference>
<feature type="transmembrane region" description="Helical" evidence="9">
    <location>
        <begin position="293"/>
        <end position="311"/>
    </location>
</feature>
<dbReference type="Proteomes" id="UP000000755">
    <property type="component" value="Chromosome"/>
</dbReference>
<proteinExistence type="predicted"/>
<sequence length="598" mass="67934">MVLIKKIIRKYFTSFAYFYSYLGYRVFILVGLSIFVGILDGFGLTMFLPLLQMVNNSSEVDPEALGKLQFIVDFINDIGFDLNLVSILAFMAIFFLAKGLVQYASGIYSVNVREWFIKNLRLNNITWLNNLRYKYFVMSDVGRIQNTLTGEVDRVAASYFNYFKALEFGVLVFVYMAFAFRIDSQFAILVTVGGVLTNFLYKSLYKNTKNISRTLTGENNVFQSLVIQNVANYKYLKATGSLESYGNKLRESVNKIKKSNKQIGKLDALLFAGKEPILIFVLVTVIYIQTSFFGSDLGPILISLIFFYRALTNLMQMQTRWNKFLAVSGSLENMTAFGEELKGNKERRGALKLEPPIEKMELSNVDFHYKNTPILRDISLNIKKHESIAFVGESGSGKTTLVNIIAGLLPIDSGKYILNGEDMEKIDNRSIQKKVGYITQDPVIFNDTVFNNISFWDDDNKSNKERFWLAVKQASILNFINELPDGENTILENNGVNLSGGQRQRISIARELYKNVEILILDEATSALDSETEKAIQENIDELKGDYTILIVAHRIATIKNADRIVVMKKGKISNVNTFSNLIDESPYFKKLVELQEI</sequence>
<evidence type="ECO:0000256" key="4">
    <source>
        <dbReference type="ARBA" id="ARBA00022692"/>
    </source>
</evidence>
<dbReference type="InterPro" id="IPR027417">
    <property type="entry name" value="P-loop_NTPase"/>
</dbReference>